<sequence length="78" mass="7772">MYKGSDGWAVGGHGITETRSGAAMAGVREGGPRVGRCDVSRPPGLQTGRLPWWCGPHPVVCIPGAGAGSTPCGDLGAA</sequence>
<dbReference type="AlphaFoldDB" id="A0A835QBN1"/>
<organism evidence="2 3">
    <name type="scientific">Vanilla planifolia</name>
    <name type="common">Vanilla</name>
    <dbReference type="NCBI Taxonomy" id="51239"/>
    <lineage>
        <taxon>Eukaryota</taxon>
        <taxon>Viridiplantae</taxon>
        <taxon>Streptophyta</taxon>
        <taxon>Embryophyta</taxon>
        <taxon>Tracheophyta</taxon>
        <taxon>Spermatophyta</taxon>
        <taxon>Magnoliopsida</taxon>
        <taxon>Liliopsida</taxon>
        <taxon>Asparagales</taxon>
        <taxon>Orchidaceae</taxon>
        <taxon>Vanilloideae</taxon>
        <taxon>Vanilleae</taxon>
        <taxon>Vanilla</taxon>
    </lineage>
</organism>
<accession>A0A835QBN1</accession>
<feature type="region of interest" description="Disordered" evidence="1">
    <location>
        <begin position="1"/>
        <end position="42"/>
    </location>
</feature>
<dbReference type="Proteomes" id="UP000639772">
    <property type="component" value="Chromosome 10"/>
</dbReference>
<protein>
    <submittedName>
        <fullName evidence="2">Uncharacterized protein</fullName>
    </submittedName>
</protein>
<dbReference type="EMBL" id="JADCNM010000010">
    <property type="protein sequence ID" value="KAG0465948.1"/>
    <property type="molecule type" value="Genomic_DNA"/>
</dbReference>
<reference evidence="2 3" key="1">
    <citation type="journal article" date="2020" name="Nat. Food">
        <title>A phased Vanilla planifolia genome enables genetic improvement of flavour and production.</title>
        <authorList>
            <person name="Hasing T."/>
            <person name="Tang H."/>
            <person name="Brym M."/>
            <person name="Khazi F."/>
            <person name="Huang T."/>
            <person name="Chambers A.H."/>
        </authorList>
    </citation>
    <scope>NUCLEOTIDE SEQUENCE [LARGE SCALE GENOMIC DNA]</scope>
    <source>
        <tissue evidence="2">Leaf</tissue>
    </source>
</reference>
<name>A0A835QBN1_VANPL</name>
<gene>
    <name evidence="2" type="ORF">HPP92_020112</name>
</gene>
<evidence type="ECO:0000256" key="1">
    <source>
        <dbReference type="SAM" id="MobiDB-lite"/>
    </source>
</evidence>
<evidence type="ECO:0000313" key="3">
    <source>
        <dbReference type="Proteomes" id="UP000639772"/>
    </source>
</evidence>
<proteinExistence type="predicted"/>
<evidence type="ECO:0000313" key="2">
    <source>
        <dbReference type="EMBL" id="KAG0465948.1"/>
    </source>
</evidence>
<comment type="caution">
    <text evidence="2">The sequence shown here is derived from an EMBL/GenBank/DDBJ whole genome shotgun (WGS) entry which is preliminary data.</text>
</comment>